<comment type="caution">
    <text evidence="1">The sequence shown here is derived from an EMBL/GenBank/DDBJ whole genome shotgun (WGS) entry which is preliminary data.</text>
</comment>
<dbReference type="VEuPathDB" id="FungiDB:PSHT_08504"/>
<organism evidence="1 2">
    <name type="scientific">Puccinia striiformis</name>
    <dbReference type="NCBI Taxonomy" id="27350"/>
    <lineage>
        <taxon>Eukaryota</taxon>
        <taxon>Fungi</taxon>
        <taxon>Dikarya</taxon>
        <taxon>Basidiomycota</taxon>
        <taxon>Pucciniomycotina</taxon>
        <taxon>Pucciniomycetes</taxon>
        <taxon>Pucciniales</taxon>
        <taxon>Pucciniaceae</taxon>
        <taxon>Puccinia</taxon>
    </lineage>
</organism>
<accession>A0A2S4VP27</accession>
<sequence>MVGELKIFLVDYPIGLRFGLMIEAVVKSLLFAGYSMTDSWSSKEIWMQMCFKREAGSKLSASKSQTRVGGNEAHLDFTTKTKN</sequence>
<evidence type="ECO:0000313" key="1">
    <source>
        <dbReference type="EMBL" id="POW11281.1"/>
    </source>
</evidence>
<dbReference type="AlphaFoldDB" id="A0A2S4VP27"/>
<dbReference type="EMBL" id="PKSM01000112">
    <property type="protein sequence ID" value="POW11281.1"/>
    <property type="molecule type" value="Genomic_DNA"/>
</dbReference>
<reference evidence="2" key="3">
    <citation type="journal article" date="2018" name="Mol. Plant Microbe Interact.">
        <title>Genome sequence resources for the wheat stripe rust pathogen (Puccinia striiformis f. sp. tritici) and the barley stripe rust pathogen (Puccinia striiformis f. sp. hordei).</title>
        <authorList>
            <person name="Xia C."/>
            <person name="Wang M."/>
            <person name="Yin C."/>
            <person name="Cornejo O.E."/>
            <person name="Hulbert S.H."/>
            <person name="Chen X."/>
        </authorList>
    </citation>
    <scope>NUCLEOTIDE SEQUENCE [LARGE SCALE GENOMIC DNA]</scope>
    <source>
        <strain evidence="2">93TX-2</strain>
    </source>
</reference>
<evidence type="ECO:0000313" key="2">
    <source>
        <dbReference type="Proteomes" id="UP000238274"/>
    </source>
</evidence>
<proteinExistence type="predicted"/>
<reference evidence="2" key="2">
    <citation type="journal article" date="2018" name="BMC Genomics">
        <title>Genomic insights into host adaptation between the wheat stripe rust pathogen (Puccinia striiformis f. sp. tritici) and the barley stripe rust pathogen (Puccinia striiformis f. sp. hordei).</title>
        <authorList>
            <person name="Xia C."/>
            <person name="Wang M."/>
            <person name="Yin C."/>
            <person name="Cornejo O.E."/>
            <person name="Hulbert S.H."/>
            <person name="Chen X."/>
        </authorList>
    </citation>
    <scope>NUCLEOTIDE SEQUENCE [LARGE SCALE GENOMIC DNA]</scope>
    <source>
        <strain evidence="2">93TX-2</strain>
    </source>
</reference>
<gene>
    <name evidence="1" type="ORF">PSHT_08504</name>
</gene>
<keyword evidence="2" id="KW-1185">Reference proteome</keyword>
<reference evidence="1 2" key="1">
    <citation type="submission" date="2017-12" db="EMBL/GenBank/DDBJ databases">
        <title>Gene loss provides genomic basis for host adaptation in cereal stripe rust fungi.</title>
        <authorList>
            <person name="Xia C."/>
        </authorList>
    </citation>
    <scope>NUCLEOTIDE SEQUENCE [LARGE SCALE GENOMIC DNA]</scope>
    <source>
        <strain evidence="1 2">93TX-2</strain>
    </source>
</reference>
<dbReference type="Proteomes" id="UP000238274">
    <property type="component" value="Unassembled WGS sequence"/>
</dbReference>
<protein>
    <submittedName>
        <fullName evidence="1">Uncharacterized protein</fullName>
    </submittedName>
</protein>
<name>A0A2S4VP27_9BASI</name>